<keyword evidence="3" id="KW-1185">Reference proteome</keyword>
<dbReference type="Proteomes" id="UP000541444">
    <property type="component" value="Unassembled WGS sequence"/>
</dbReference>
<organism evidence="2 3">
    <name type="scientific">Kingdonia uniflora</name>
    <dbReference type="NCBI Taxonomy" id="39325"/>
    <lineage>
        <taxon>Eukaryota</taxon>
        <taxon>Viridiplantae</taxon>
        <taxon>Streptophyta</taxon>
        <taxon>Embryophyta</taxon>
        <taxon>Tracheophyta</taxon>
        <taxon>Spermatophyta</taxon>
        <taxon>Magnoliopsida</taxon>
        <taxon>Ranunculales</taxon>
        <taxon>Circaeasteraceae</taxon>
        <taxon>Kingdonia</taxon>
    </lineage>
</organism>
<evidence type="ECO:0000256" key="1">
    <source>
        <dbReference type="SAM" id="MobiDB-lite"/>
    </source>
</evidence>
<protein>
    <submittedName>
        <fullName evidence="2">Uncharacterized protein</fullName>
    </submittedName>
</protein>
<feature type="region of interest" description="Disordered" evidence="1">
    <location>
        <begin position="234"/>
        <end position="284"/>
    </location>
</feature>
<feature type="region of interest" description="Disordered" evidence="1">
    <location>
        <begin position="398"/>
        <end position="424"/>
    </location>
</feature>
<feature type="compositionally biased region" description="Basic and acidic residues" evidence="1">
    <location>
        <begin position="243"/>
        <end position="270"/>
    </location>
</feature>
<reference evidence="2 3" key="1">
    <citation type="journal article" date="2020" name="IScience">
        <title>Genome Sequencing of the Endangered Kingdonia uniflora (Circaeasteraceae, Ranunculales) Reveals Potential Mechanisms of Evolutionary Specialization.</title>
        <authorList>
            <person name="Sun Y."/>
            <person name="Deng T."/>
            <person name="Zhang A."/>
            <person name="Moore M.J."/>
            <person name="Landis J.B."/>
            <person name="Lin N."/>
            <person name="Zhang H."/>
            <person name="Zhang X."/>
            <person name="Huang J."/>
            <person name="Zhang X."/>
            <person name="Sun H."/>
            <person name="Wang H."/>
        </authorList>
    </citation>
    <scope>NUCLEOTIDE SEQUENCE [LARGE SCALE GENOMIC DNA]</scope>
    <source>
        <strain evidence="2">TB1705</strain>
        <tissue evidence="2">Leaf</tissue>
    </source>
</reference>
<sequence length="424" mass="48420">MDLQDIVYAELEEIKEGMQHVITSFEMEHSILRKVVKEYKDDLIVFMGRDTRSAQALADSLFNFNRLAGLKVNLDKSQIYTAGMVTTLVITIDRWNINAELTVRRPKYCKWEPAPQDVHAVNTDGSLCNRVGGVGLDKMFAALPEEEKGVIRDVLRLNLLKIILSFLTLNKEKNVERNHIEAPAIKLPAVDIPTISSSSSATEIRAIVVRVRSKLEEHGKMLLKLDNHEEGNVKEYGKRKKAEPRTWQRDLQQKNQKIEEKKKSKGERQKKTNANKKNKKTEEADVPLKKKVEGTKMKDFTDKQLDHVPLIQLKTLIPKIPNKGLANKALRKKRAEFPELDEFQSTVENLLRQVTPEEGLGVVKDLIVDDDVEVGMEVNLEVIWSEYGGGLLEISSWKKGDKKDDEDDNDEKDVKEKVKFAEEE</sequence>
<gene>
    <name evidence="2" type="ORF">GIB67_001194</name>
</gene>
<evidence type="ECO:0000313" key="2">
    <source>
        <dbReference type="EMBL" id="KAF6141642.1"/>
    </source>
</evidence>
<comment type="caution">
    <text evidence="2">The sequence shown here is derived from an EMBL/GenBank/DDBJ whole genome shotgun (WGS) entry which is preliminary data.</text>
</comment>
<accession>A0A7J7LGD3</accession>
<dbReference type="EMBL" id="JACGCM010002300">
    <property type="protein sequence ID" value="KAF6141642.1"/>
    <property type="molecule type" value="Genomic_DNA"/>
</dbReference>
<proteinExistence type="predicted"/>
<dbReference type="AlphaFoldDB" id="A0A7J7LGD3"/>
<feature type="compositionally biased region" description="Basic and acidic residues" evidence="1">
    <location>
        <begin position="412"/>
        <end position="424"/>
    </location>
</feature>
<name>A0A7J7LGD3_9MAGN</name>
<evidence type="ECO:0000313" key="3">
    <source>
        <dbReference type="Proteomes" id="UP000541444"/>
    </source>
</evidence>